<proteinExistence type="predicted"/>
<name>A0ABV2BRS8_9GAMM</name>
<dbReference type="InterPro" id="IPR002797">
    <property type="entry name" value="Polysacc_synth"/>
</dbReference>
<dbReference type="InterPro" id="IPR050833">
    <property type="entry name" value="Poly_Biosynth_Transport"/>
</dbReference>
<evidence type="ECO:0000313" key="2">
    <source>
        <dbReference type="Proteomes" id="UP001548189"/>
    </source>
</evidence>
<organism evidence="1 2">
    <name type="scientific">Aliikangiella maris</name>
    <dbReference type="NCBI Taxonomy" id="3162458"/>
    <lineage>
        <taxon>Bacteria</taxon>
        <taxon>Pseudomonadati</taxon>
        <taxon>Pseudomonadota</taxon>
        <taxon>Gammaproteobacteria</taxon>
        <taxon>Oceanospirillales</taxon>
        <taxon>Pleioneaceae</taxon>
        <taxon>Aliikangiella</taxon>
    </lineage>
</organism>
<dbReference type="EMBL" id="JBEVCJ010000005">
    <property type="protein sequence ID" value="MET1254650.1"/>
    <property type="molecule type" value="Genomic_DNA"/>
</dbReference>
<dbReference type="PANTHER" id="PTHR30250:SF11">
    <property type="entry name" value="O-ANTIGEN TRANSPORTER-RELATED"/>
    <property type="match status" value="1"/>
</dbReference>
<keyword evidence="2" id="KW-1185">Reference proteome</keyword>
<comment type="caution">
    <text evidence="1">The sequence shown here is derived from an EMBL/GenBank/DDBJ whole genome shotgun (WGS) entry which is preliminary data.</text>
</comment>
<gene>
    <name evidence="1" type="ORF">ABVT43_05885</name>
</gene>
<reference evidence="1 2" key="1">
    <citation type="submission" date="2024-06" db="EMBL/GenBank/DDBJ databases">
        <authorList>
            <person name="Li F."/>
        </authorList>
    </citation>
    <scope>NUCLEOTIDE SEQUENCE [LARGE SCALE GENOMIC DNA]</scope>
    <source>
        <strain evidence="1 2">GXAS 311</strain>
    </source>
</reference>
<protein>
    <submittedName>
        <fullName evidence="1">Oligosaccharide flippase family protein</fullName>
    </submittedName>
</protein>
<dbReference type="Proteomes" id="UP001548189">
    <property type="component" value="Unassembled WGS sequence"/>
</dbReference>
<dbReference type="PANTHER" id="PTHR30250">
    <property type="entry name" value="PST FAMILY PREDICTED COLANIC ACID TRANSPORTER"/>
    <property type="match status" value="1"/>
</dbReference>
<accession>A0ABV2BRS8</accession>
<sequence>MLRRQALVYLVGASIQKLIPFLLLPLYTRLMPIEEFGNYASFIAFLAMFSLLVGLKPDSYLLSSYSRDGIAEFNEKVTICVILIPISLVVSFPLILLLAPFFFQHIDYLTLILLVLFSSLLLAFIQICSVLLQIQERAIYLVSLQTLSILVANGIGVTLLYWNDTWSSRVFGDLVGSILLAFLLLKVIKPHLKLVEFANLKNALTSALTFLLPVFVHVVSFTFLNVGDRLIIQSLLGADAVAKYSVAYMFGMIVGVFHDSFLKAWNPYFYSKVIKSLKDERDVNRHARIYSLFSIILGVMVGGFFSVVYRLVLPTEYHGVEYIIIIVSLAYSLEGIRKVYSGYLFLQNKTRIIAKIALASVLMNVLLNYILIRLIDLDGAAIATLIAFLNMMIFTVYYSRKSRLEFQSTLE</sequence>
<evidence type="ECO:0000313" key="1">
    <source>
        <dbReference type="EMBL" id="MET1254650.1"/>
    </source>
</evidence>
<dbReference type="Pfam" id="PF01943">
    <property type="entry name" value="Polysacc_synt"/>
    <property type="match status" value="1"/>
</dbReference>